<dbReference type="Proteomes" id="UP000006548">
    <property type="component" value="Chromosome 1"/>
</dbReference>
<dbReference type="OrthoDB" id="10270946at2759"/>
<keyword evidence="3" id="KW-1185">Reference proteome</keyword>
<reference evidence="2" key="2">
    <citation type="submission" date="2011-02" db="EMBL/GenBank/DDBJ databases">
        <authorList>
            <consortium name="TAIR"/>
            <person name="Swarbreck D."/>
            <person name="Lamesch P."/>
            <person name="Wilks C."/>
            <person name="Huala E."/>
        </authorList>
    </citation>
    <scope>NUCLEOTIDE SEQUENCE</scope>
</reference>
<protein>
    <submittedName>
        <fullName evidence="2">Uncharacterized protein</fullName>
    </submittedName>
</protein>
<evidence type="ECO:0000313" key="2">
    <source>
        <dbReference type="EMBL" id="ANM59327.1"/>
    </source>
</evidence>
<dbReference type="AlphaFoldDB" id="A0A1P8ARS6"/>
<sequence>MEHMRHLLRHQTLQKTLMEHMRHVLQHQTLQKWKLCLMHTLFECFESEKSSIEAPYIACLSQRVFPEYGSPRRQTSLLLIEDEQDDNDTPYD</sequence>
<accession>A0A1P8ARS6</accession>
<dbReference type="ExpressionAtlas" id="A0A1P8ARS6">
    <property type="expression patterns" value="baseline and differential"/>
</dbReference>
<dbReference type="FunCoup" id="A0A1P8ARS6">
    <property type="interactions" value="3"/>
</dbReference>
<evidence type="ECO:0000313" key="1">
    <source>
        <dbReference type="Araport" id="AT1G28765"/>
    </source>
</evidence>
<dbReference type="EMBL" id="CP002684">
    <property type="protein sequence ID" value="ANM59327.1"/>
    <property type="molecule type" value="Genomic_DNA"/>
</dbReference>
<organism evidence="2 3">
    <name type="scientific">Arabidopsis thaliana</name>
    <name type="common">Mouse-ear cress</name>
    <dbReference type="NCBI Taxonomy" id="3702"/>
    <lineage>
        <taxon>Eukaryota</taxon>
        <taxon>Viridiplantae</taxon>
        <taxon>Streptophyta</taxon>
        <taxon>Embryophyta</taxon>
        <taxon>Tracheophyta</taxon>
        <taxon>Spermatophyta</taxon>
        <taxon>Magnoliopsida</taxon>
        <taxon>eudicotyledons</taxon>
        <taxon>Gunneridae</taxon>
        <taxon>Pentapetalae</taxon>
        <taxon>rosids</taxon>
        <taxon>malvids</taxon>
        <taxon>Brassicales</taxon>
        <taxon>Brassicaceae</taxon>
        <taxon>Camelineae</taxon>
        <taxon>Arabidopsis</taxon>
    </lineage>
</organism>
<reference evidence="3" key="4">
    <citation type="journal article" date="2017" name="Plant J.">
        <title>Araport11: a complete reannotation of the Arabidopsis thaliana reference genome.</title>
        <authorList>
            <person name="Cheng C.Y."/>
            <person name="Krishnakumar V."/>
            <person name="Chan A.P."/>
            <person name="Thibaud-Nissen F."/>
            <person name="Schobel S."/>
            <person name="Town C.D."/>
        </authorList>
    </citation>
    <scope>GENOME REANNOTATION</scope>
    <source>
        <strain evidence="3">cv. Columbia</strain>
    </source>
</reference>
<dbReference type="RefSeq" id="NP_001321691.1">
    <property type="nucleotide sequence ID" value="NM_001332825.1"/>
</dbReference>
<dbReference type="RefSeq" id="NP_001321692.1">
    <property type="nucleotide sequence ID" value="NM_001332824.1"/>
</dbReference>
<dbReference type="TAIR" id="AT1G28765"/>
<dbReference type="EMBL" id="CP002684">
    <property type="protein sequence ID" value="ANM59326.1"/>
    <property type="molecule type" value="Genomic_DNA"/>
</dbReference>
<dbReference type="GeneID" id="28717275"/>
<evidence type="ECO:0000313" key="3">
    <source>
        <dbReference type="Proteomes" id="UP000006548"/>
    </source>
</evidence>
<gene>
    <name evidence="1 2" type="ordered locus">At1g28765</name>
</gene>
<proteinExistence type="predicted"/>
<dbReference type="KEGG" id="ath:AT1G28765"/>
<reference evidence="2 3" key="1">
    <citation type="journal article" date="2000" name="Nature">
        <title>Sequence and analysis of chromosome 1 of the plant Arabidopsis thaliana.</title>
        <authorList>
            <person name="Theologis A."/>
            <person name="Ecker J.R."/>
            <person name="Palm C.J."/>
            <person name="Federspiel N.A."/>
            <person name="Kaul S."/>
            <person name="White O."/>
            <person name="Alonso J."/>
            <person name="Altafi H."/>
            <person name="Araujo R."/>
            <person name="Bowman C.L."/>
            <person name="Brooks S.Y."/>
            <person name="Buehler E."/>
            <person name="Chan A."/>
            <person name="Chao Q."/>
            <person name="Chen H."/>
            <person name="Cheuk R.F."/>
            <person name="Chin C.W."/>
            <person name="Chung M.K."/>
            <person name="Conn L."/>
            <person name="Conway A.B."/>
            <person name="Conway A.R."/>
            <person name="Creasy T.H."/>
            <person name="Dewar K."/>
            <person name="Dunn P."/>
            <person name="Etgu P."/>
            <person name="Feldblyum T.V."/>
            <person name="Feng J."/>
            <person name="Fong B."/>
            <person name="Fujii C.Y."/>
            <person name="Gill J.E."/>
            <person name="Goldsmith A.D."/>
            <person name="Haas B."/>
            <person name="Hansen N.F."/>
            <person name="Hughes B."/>
            <person name="Huizar L."/>
            <person name="Hunter J.L."/>
            <person name="Jenkins J."/>
            <person name="Johnson-Hopson C."/>
            <person name="Khan S."/>
            <person name="Khaykin E."/>
            <person name="Kim C.J."/>
            <person name="Koo H.L."/>
            <person name="Kremenetskaia I."/>
            <person name="Kurtz D.B."/>
            <person name="Kwan A."/>
            <person name="Lam B."/>
            <person name="Langin-Hooper S."/>
            <person name="Lee A."/>
            <person name="Lee J.M."/>
            <person name="Lenz C.A."/>
            <person name="Li J.H."/>
            <person name="Li Y."/>
            <person name="Lin X."/>
            <person name="Liu S.X."/>
            <person name="Liu Z.A."/>
            <person name="Luros J.S."/>
            <person name="Maiti R."/>
            <person name="Marziali A."/>
            <person name="Militscher J."/>
            <person name="Miranda M."/>
            <person name="Nguyen M."/>
            <person name="Nierman W.C."/>
            <person name="Osborne B.I."/>
            <person name="Pai G."/>
            <person name="Peterson J."/>
            <person name="Pham P.K."/>
            <person name="Rizzo M."/>
            <person name="Rooney T."/>
            <person name="Rowley D."/>
            <person name="Sakano H."/>
            <person name="Salzberg S.L."/>
            <person name="Schwartz J.R."/>
            <person name="Shinn P."/>
            <person name="Southwick A.M."/>
            <person name="Sun H."/>
            <person name="Tallon L.J."/>
            <person name="Tambunga G."/>
            <person name="Toriumi M.J."/>
            <person name="Town C.D."/>
            <person name="Utterback T."/>
            <person name="Van Aken S."/>
            <person name="Vaysberg M."/>
            <person name="Vysotskaia V.S."/>
            <person name="Walker M."/>
            <person name="Wu D."/>
            <person name="Yu G."/>
            <person name="Fraser C.M."/>
            <person name="Venter J.C."/>
            <person name="Davis R.W."/>
        </authorList>
    </citation>
    <scope>NUCLEOTIDE SEQUENCE [LARGE SCALE GENOMIC DNA]</scope>
    <source>
        <strain evidence="3">cv. Columbia</strain>
    </source>
</reference>
<name>A0A1P8ARS6_ARATH</name>
<reference evidence="2" key="3">
    <citation type="submission" date="2016-05" db="EMBL/GenBank/DDBJ databases">
        <authorList>
            <person name="Krishnakumar V."/>
            <person name="Cheng C.-Y."/>
            <person name="Chan A.P."/>
            <person name="Schobel S."/>
            <person name="Kim M."/>
            <person name="Ferlanti E.S."/>
            <person name="Belyaeva I."/>
            <person name="Rosen B.D."/>
            <person name="Micklem G."/>
            <person name="Miller J.R."/>
            <person name="Vaughn M."/>
            <person name="Town C.D."/>
        </authorList>
    </citation>
    <scope>NUCLEOTIDE SEQUENCE</scope>
</reference>
<dbReference type="Araport" id="AT1G28765"/>